<reference evidence="1 2" key="1">
    <citation type="submission" date="2014-05" db="EMBL/GenBank/DDBJ databases">
        <authorList>
            <person name="Daugherty S.C."/>
            <person name="Tallon L.J."/>
            <person name="Sadzewicz L."/>
            <person name="Kilian M."/>
            <person name="Tettelin H."/>
        </authorList>
    </citation>
    <scope>NUCLEOTIDE SEQUENCE [LARGE SCALE GENOMIC DNA]</scope>
    <source>
        <strain evidence="1 2">SK608</strain>
    </source>
</reference>
<sequence length="101" mass="11495">MTLNIKEIQEQGGRLGDVLPRIELVRQLSNSLIIAKNNGADTFILSKQTAEGLAVIRDQMEQLHRELDGIAVYLLNCENFEELGYKSDDNTRYKKNDTSRI</sequence>
<organism evidence="1 2">
    <name type="scientific">Streptococcus mitis</name>
    <dbReference type="NCBI Taxonomy" id="28037"/>
    <lineage>
        <taxon>Bacteria</taxon>
        <taxon>Bacillati</taxon>
        <taxon>Bacillota</taxon>
        <taxon>Bacilli</taxon>
        <taxon>Lactobacillales</taxon>
        <taxon>Streptococcaceae</taxon>
        <taxon>Streptococcus</taxon>
        <taxon>Streptococcus mitis group</taxon>
    </lineage>
</organism>
<dbReference type="EMBL" id="JPFZ01000008">
    <property type="protein sequence ID" value="KEQ48632.1"/>
    <property type="molecule type" value="Genomic_DNA"/>
</dbReference>
<accession>A0A081R0A9</accession>
<proteinExistence type="predicted"/>
<dbReference type="Proteomes" id="UP000028022">
    <property type="component" value="Unassembled WGS sequence"/>
</dbReference>
<dbReference type="AlphaFoldDB" id="A0A081R0A9"/>
<evidence type="ECO:0000313" key="2">
    <source>
        <dbReference type="Proteomes" id="UP000028022"/>
    </source>
</evidence>
<protein>
    <submittedName>
        <fullName evidence="1">Uncharacterized protein</fullName>
    </submittedName>
</protein>
<comment type="caution">
    <text evidence="1">The sequence shown here is derived from an EMBL/GenBank/DDBJ whole genome shotgun (WGS) entry which is preliminary data.</text>
</comment>
<gene>
    <name evidence="1" type="ORF">SK608_0521</name>
</gene>
<evidence type="ECO:0000313" key="1">
    <source>
        <dbReference type="EMBL" id="KEQ48632.1"/>
    </source>
</evidence>
<name>A0A081R0A9_STRMT</name>